<name>A0AA39KCF3_ARMTA</name>
<sequence length="187" mass="21278">MTRLPASFTSLYRLFLRTTSASVLHHTLATKNLRHLWRSTFHDAAKVIQHLQREPPPPPVVKEELESWLSIWNDRVDNTLALLHNSSHTRGLSHQLTRNLALLVHHEYQRVSEVKYPVWNPQLPADSKEYQIRAPAAKSRTETKRDALKAISDRALSAVSKAVRMAEGRDGIILGSMAVKGKLKRNL</sequence>
<organism evidence="1 2">
    <name type="scientific">Armillaria tabescens</name>
    <name type="common">Ringless honey mushroom</name>
    <name type="synonym">Agaricus tabescens</name>
    <dbReference type="NCBI Taxonomy" id="1929756"/>
    <lineage>
        <taxon>Eukaryota</taxon>
        <taxon>Fungi</taxon>
        <taxon>Dikarya</taxon>
        <taxon>Basidiomycota</taxon>
        <taxon>Agaricomycotina</taxon>
        <taxon>Agaricomycetes</taxon>
        <taxon>Agaricomycetidae</taxon>
        <taxon>Agaricales</taxon>
        <taxon>Marasmiineae</taxon>
        <taxon>Physalacriaceae</taxon>
        <taxon>Desarmillaria</taxon>
    </lineage>
</organism>
<dbReference type="AlphaFoldDB" id="A0AA39KCF3"/>
<evidence type="ECO:0000313" key="2">
    <source>
        <dbReference type="Proteomes" id="UP001175211"/>
    </source>
</evidence>
<keyword evidence="2" id="KW-1185">Reference proteome</keyword>
<reference evidence="1" key="1">
    <citation type="submission" date="2023-06" db="EMBL/GenBank/DDBJ databases">
        <authorList>
            <consortium name="Lawrence Berkeley National Laboratory"/>
            <person name="Ahrendt S."/>
            <person name="Sahu N."/>
            <person name="Indic B."/>
            <person name="Wong-Bajracharya J."/>
            <person name="Merenyi Z."/>
            <person name="Ke H.-M."/>
            <person name="Monk M."/>
            <person name="Kocsube S."/>
            <person name="Drula E."/>
            <person name="Lipzen A."/>
            <person name="Balint B."/>
            <person name="Henrissat B."/>
            <person name="Andreopoulos B."/>
            <person name="Martin F.M."/>
            <person name="Harder C.B."/>
            <person name="Rigling D."/>
            <person name="Ford K.L."/>
            <person name="Foster G.D."/>
            <person name="Pangilinan J."/>
            <person name="Papanicolaou A."/>
            <person name="Barry K."/>
            <person name="LaButti K."/>
            <person name="Viragh M."/>
            <person name="Koriabine M."/>
            <person name="Yan M."/>
            <person name="Riley R."/>
            <person name="Champramary S."/>
            <person name="Plett K.L."/>
            <person name="Tsai I.J."/>
            <person name="Slot J."/>
            <person name="Sipos G."/>
            <person name="Plett J."/>
            <person name="Nagy L.G."/>
            <person name="Grigoriev I.V."/>
        </authorList>
    </citation>
    <scope>NUCLEOTIDE SEQUENCE</scope>
    <source>
        <strain evidence="1">CCBAS 213</strain>
    </source>
</reference>
<comment type="caution">
    <text evidence="1">The sequence shown here is derived from an EMBL/GenBank/DDBJ whole genome shotgun (WGS) entry which is preliminary data.</text>
</comment>
<protein>
    <submittedName>
        <fullName evidence="1">Uncharacterized protein</fullName>
    </submittedName>
</protein>
<proteinExistence type="predicted"/>
<evidence type="ECO:0000313" key="1">
    <source>
        <dbReference type="EMBL" id="KAK0458602.1"/>
    </source>
</evidence>
<dbReference type="Proteomes" id="UP001175211">
    <property type="component" value="Unassembled WGS sequence"/>
</dbReference>
<dbReference type="RefSeq" id="XP_060330872.1">
    <property type="nucleotide sequence ID" value="XM_060481864.1"/>
</dbReference>
<gene>
    <name evidence="1" type="ORF">EV420DRAFT_367276</name>
</gene>
<dbReference type="EMBL" id="JAUEPS010000017">
    <property type="protein sequence ID" value="KAK0458602.1"/>
    <property type="molecule type" value="Genomic_DNA"/>
</dbReference>
<accession>A0AA39KCF3</accession>
<dbReference type="GeneID" id="85365412"/>